<dbReference type="Proteomes" id="UP001217178">
    <property type="component" value="Unassembled WGS sequence"/>
</dbReference>
<gene>
    <name evidence="2" type="ORF">PSI23_16070</name>
</gene>
<keyword evidence="3" id="KW-1185">Reference proteome</keyword>
<dbReference type="EMBL" id="JAQRFI010000044">
    <property type="protein sequence ID" value="MDC9590760.1"/>
    <property type="molecule type" value="Genomic_DNA"/>
</dbReference>
<reference evidence="2 3" key="1">
    <citation type="submission" date="2023-02" db="EMBL/GenBank/DDBJ databases">
        <title>Entomopathogenic bacteria.</title>
        <authorList>
            <person name="Machado R.A."/>
        </authorList>
    </citation>
    <scope>NUCLEOTIDE SEQUENCE [LARGE SCALE GENOMIC DNA]</scope>
    <source>
        <strain evidence="2 3">XENO-10</strain>
    </source>
</reference>
<accession>A0ABT5LLX1</accession>
<feature type="compositionally biased region" description="Basic and acidic residues" evidence="1">
    <location>
        <begin position="127"/>
        <end position="147"/>
    </location>
</feature>
<dbReference type="RefSeq" id="WP_273556034.1">
    <property type="nucleotide sequence ID" value="NZ_JAQRFI010000044.1"/>
</dbReference>
<evidence type="ECO:0000256" key="1">
    <source>
        <dbReference type="SAM" id="MobiDB-lite"/>
    </source>
</evidence>
<organism evidence="2 3">
    <name type="scientific">Xenorhabdus yunnanensis</name>
    <dbReference type="NCBI Taxonomy" id="3025878"/>
    <lineage>
        <taxon>Bacteria</taxon>
        <taxon>Pseudomonadati</taxon>
        <taxon>Pseudomonadota</taxon>
        <taxon>Gammaproteobacteria</taxon>
        <taxon>Enterobacterales</taxon>
        <taxon>Morganellaceae</taxon>
        <taxon>Xenorhabdus</taxon>
    </lineage>
</organism>
<proteinExistence type="predicted"/>
<comment type="caution">
    <text evidence="2">The sequence shown here is derived from an EMBL/GenBank/DDBJ whole genome shotgun (WGS) entry which is preliminary data.</text>
</comment>
<evidence type="ECO:0000313" key="2">
    <source>
        <dbReference type="EMBL" id="MDC9590760.1"/>
    </source>
</evidence>
<evidence type="ECO:0000313" key="3">
    <source>
        <dbReference type="Proteomes" id="UP001217178"/>
    </source>
</evidence>
<feature type="region of interest" description="Disordered" evidence="1">
    <location>
        <begin position="124"/>
        <end position="160"/>
    </location>
</feature>
<sequence>MVNTALKLQEQERIINAIEKASNAELSALADIRNLLSKNNKINADDDGLIINRPSRIPQISKKTQHNTLGLKLIEAKKIPQENSRQINDIHNTNDQQMNDIHHSNEHQTVGKPKRKANIKQINDTHNTNDRQTNDIHHSNDEQITKKKEWHRQNSKFSLI</sequence>
<name>A0ABT5LLX1_9GAMM</name>
<protein>
    <submittedName>
        <fullName evidence="2">Uncharacterized protein</fullName>
    </submittedName>
</protein>